<dbReference type="InterPro" id="IPR051257">
    <property type="entry name" value="Diverse_CBS-Domain"/>
</dbReference>
<keyword evidence="1 2" id="KW-0129">CBS domain</keyword>
<dbReference type="InterPro" id="IPR046342">
    <property type="entry name" value="CBS_dom_sf"/>
</dbReference>
<keyword evidence="5" id="KW-1185">Reference proteome</keyword>
<feature type="domain" description="CBS" evidence="3">
    <location>
        <begin position="8"/>
        <end position="65"/>
    </location>
</feature>
<dbReference type="CDD" id="cd04622">
    <property type="entry name" value="CBS_pair_HRP1_like"/>
    <property type="match status" value="1"/>
</dbReference>
<dbReference type="AlphaFoldDB" id="A0A9P2TBG7"/>
<comment type="caution">
    <text evidence="4">The sequence shown here is derived from an EMBL/GenBank/DDBJ whole genome shotgun (WGS) entry which is preliminary data.</text>
</comment>
<proteinExistence type="predicted"/>
<dbReference type="Pfam" id="PF00571">
    <property type="entry name" value="CBS"/>
    <property type="match status" value="2"/>
</dbReference>
<dbReference type="PANTHER" id="PTHR43080">
    <property type="entry name" value="CBS DOMAIN-CONTAINING PROTEIN CBSX3, MITOCHONDRIAL"/>
    <property type="match status" value="1"/>
</dbReference>
<dbReference type="SUPFAM" id="SSF54631">
    <property type="entry name" value="CBS-domain pair"/>
    <property type="match status" value="1"/>
</dbReference>
<organism evidence="4 5">
    <name type="scientific">Thermobifida fusca TM51</name>
    <dbReference type="NCBI Taxonomy" id="1169414"/>
    <lineage>
        <taxon>Bacteria</taxon>
        <taxon>Bacillati</taxon>
        <taxon>Actinomycetota</taxon>
        <taxon>Actinomycetes</taxon>
        <taxon>Streptosporangiales</taxon>
        <taxon>Nocardiopsidaceae</taxon>
        <taxon>Thermobifida</taxon>
    </lineage>
</organism>
<evidence type="ECO:0000256" key="1">
    <source>
        <dbReference type="ARBA" id="ARBA00023122"/>
    </source>
</evidence>
<evidence type="ECO:0000313" key="5">
    <source>
        <dbReference type="Proteomes" id="UP000014184"/>
    </source>
</evidence>
<dbReference type="InterPro" id="IPR000644">
    <property type="entry name" value="CBS_dom"/>
</dbReference>
<evidence type="ECO:0000259" key="3">
    <source>
        <dbReference type="PROSITE" id="PS51371"/>
    </source>
</evidence>
<evidence type="ECO:0000256" key="2">
    <source>
        <dbReference type="PROSITE-ProRule" id="PRU00703"/>
    </source>
</evidence>
<accession>A0A9P2TBG7</accession>
<dbReference type="RefSeq" id="WP_011291392.1">
    <property type="nucleotide sequence ID" value="NZ_AOSG01000023.1"/>
</dbReference>
<dbReference type="EMBL" id="AOSG01000023">
    <property type="protein sequence ID" value="EOR71952.1"/>
    <property type="molecule type" value="Genomic_DNA"/>
</dbReference>
<feature type="domain" description="CBS" evidence="3">
    <location>
        <begin position="73"/>
        <end position="130"/>
    </location>
</feature>
<dbReference type="PROSITE" id="PS51371">
    <property type="entry name" value="CBS"/>
    <property type="match status" value="2"/>
</dbReference>
<dbReference type="SMART" id="SM00116">
    <property type="entry name" value="CBS"/>
    <property type="match status" value="2"/>
</dbReference>
<gene>
    <name evidence="4" type="ORF">TM51_05117</name>
</gene>
<name>A0A9P2TBG7_THEFU</name>
<reference evidence="4 5" key="1">
    <citation type="journal article" date="2013" name="Genome Announc.">
        <title>Draft Genome Sequence of the Lignocellulose Decomposer Thermobifida fusca Strain TM51.</title>
        <authorList>
            <person name="Toth A."/>
            <person name="Barna T."/>
            <person name="Nagy I."/>
            <person name="Horvath B."/>
            <person name="Nagy I."/>
            <person name="Tancsics A."/>
            <person name="Kriszt B."/>
            <person name="Baka E."/>
            <person name="Fekete C."/>
            <person name="Kukolya J."/>
        </authorList>
    </citation>
    <scope>NUCLEOTIDE SEQUENCE [LARGE SCALE GENOMIC DNA]</scope>
    <source>
        <strain evidence="4 5">TM51</strain>
    </source>
</reference>
<protein>
    <submittedName>
        <fullName evidence="4">CBS domain-containing protein</fullName>
    </submittedName>
</protein>
<dbReference type="PANTHER" id="PTHR43080:SF2">
    <property type="entry name" value="CBS DOMAIN-CONTAINING PROTEIN"/>
    <property type="match status" value="1"/>
</dbReference>
<sequence>MTTAKDIMHEGVQCIETNTNLVTAARMMRDLGVGALPICGEDNRLKGIITDRDIVVKCLAEGKDPNTCNAIELAEGTPFYVDASDDIETLLQEMTQHKVKRMPVIENKQLVGIVSEADLAQHLPEEELGRFVEAIKSGPPDHIV</sequence>
<dbReference type="Gene3D" id="3.10.580.10">
    <property type="entry name" value="CBS-domain"/>
    <property type="match status" value="1"/>
</dbReference>
<evidence type="ECO:0000313" key="4">
    <source>
        <dbReference type="EMBL" id="EOR71952.1"/>
    </source>
</evidence>
<dbReference type="Proteomes" id="UP000014184">
    <property type="component" value="Unassembled WGS sequence"/>
</dbReference>